<dbReference type="Proteomes" id="UP000307173">
    <property type="component" value="Unassembled WGS sequence"/>
</dbReference>
<proteinExistence type="predicted"/>
<sequence length="243" mass="28010">MGILWRKSNSEKEVSVDDETVPLSEDLSRFLEGKESQLSNREFKELIRRQSENAASAKEDKSGTAPDFLQLLQAKKPEEAGSSIGEVGVDKSELPPTPLSTAIGMRTPHEYVNYELESYRRNNDEKESVLTNCSEIQNAFYECLGKQSIWDRVRSVSQLESDDCTKLADFFMACTEVQKKAFLMFDYSTLNNIEEMKYASKTIDSVFSNSFKSVDDVQDRDKFLQYTKELRRQREEFYNKFGK</sequence>
<evidence type="ECO:0000313" key="2">
    <source>
        <dbReference type="EMBL" id="TID30615.1"/>
    </source>
</evidence>
<reference evidence="2 3" key="1">
    <citation type="journal article" date="2019" name="Front. Genet.">
        <title>Whole-Genome Sequencing of the Opportunistic Yeast Pathogen Candida inconspicua Uncovers Its Hybrid Origin.</title>
        <authorList>
            <person name="Mixao V."/>
            <person name="Hansen A.P."/>
            <person name="Saus E."/>
            <person name="Boekhout T."/>
            <person name="Lass-Florl C."/>
            <person name="Gabaldon T."/>
        </authorList>
    </citation>
    <scope>NUCLEOTIDE SEQUENCE [LARGE SCALE GENOMIC DNA]</scope>
    <source>
        <strain evidence="2 3">CBS 180</strain>
    </source>
</reference>
<organism evidence="2 3">
    <name type="scientific">Pichia inconspicua</name>
    <dbReference type="NCBI Taxonomy" id="52247"/>
    <lineage>
        <taxon>Eukaryota</taxon>
        <taxon>Fungi</taxon>
        <taxon>Dikarya</taxon>
        <taxon>Ascomycota</taxon>
        <taxon>Saccharomycotina</taxon>
        <taxon>Pichiomycetes</taxon>
        <taxon>Pichiales</taxon>
        <taxon>Pichiaceae</taxon>
        <taxon>Pichia</taxon>
    </lineage>
</organism>
<evidence type="ECO:0000313" key="3">
    <source>
        <dbReference type="Proteomes" id="UP000307173"/>
    </source>
</evidence>
<protein>
    <submittedName>
        <fullName evidence="2">Uncharacterized protein</fullName>
    </submittedName>
</protein>
<dbReference type="STRING" id="52247.A0A4T0X5L8"/>
<keyword evidence="3" id="KW-1185">Reference proteome</keyword>
<dbReference type="EMBL" id="SELW01000129">
    <property type="protein sequence ID" value="TID30615.1"/>
    <property type="molecule type" value="Genomic_DNA"/>
</dbReference>
<comment type="caution">
    <text evidence="2">The sequence shown here is derived from an EMBL/GenBank/DDBJ whole genome shotgun (WGS) entry which is preliminary data.</text>
</comment>
<dbReference type="OrthoDB" id="2103031at2759"/>
<dbReference type="AlphaFoldDB" id="A0A4T0X5L8"/>
<feature type="region of interest" description="Disordered" evidence="1">
    <location>
        <begin position="79"/>
        <end position="103"/>
    </location>
</feature>
<name>A0A4T0X5L8_9ASCO</name>
<evidence type="ECO:0000256" key="1">
    <source>
        <dbReference type="SAM" id="MobiDB-lite"/>
    </source>
</evidence>
<gene>
    <name evidence="2" type="ORF">CANINC_000770</name>
</gene>
<accession>A0A4T0X5L8</accession>
<feature type="region of interest" description="Disordered" evidence="1">
    <location>
        <begin position="1"/>
        <end position="21"/>
    </location>
</feature>